<dbReference type="EMBL" id="JAIVFL010000001">
    <property type="protein sequence ID" value="MCI4675010.1"/>
    <property type="molecule type" value="Genomic_DNA"/>
</dbReference>
<dbReference type="InterPro" id="IPR027417">
    <property type="entry name" value="P-loop_NTPase"/>
</dbReference>
<accession>A0ABS9YUT8</accession>
<evidence type="ECO:0000313" key="3">
    <source>
        <dbReference type="Proteomes" id="UP001139068"/>
    </source>
</evidence>
<sequence>MTTVTPAALSAAQLPPEVESLMRGLRLPHARAIAADVLATARAQRWDPTEVITALLTEEAAGRARSMLAARRKAAGFPTGKTFDVWDPGASSIPLPTQQALQTLQWVGHRENLVVCGPAGTGKTFFLEALGQKAIEAGMPVAWFTLEQIGVLVRAHRADDSLGKAVAKIVRAELVVIDDVGLLPVGADAAEGLYRIVEAAYERRSVAISSNLHPSGFDELMPKTLATATIDRLLHHAHLCQTSGDSVRQAQALHGKGVQPLN</sequence>
<dbReference type="InterPro" id="IPR002611">
    <property type="entry name" value="IstB_ATP-bd"/>
</dbReference>
<dbReference type="Pfam" id="PF01695">
    <property type="entry name" value="IstB_IS21"/>
    <property type="match status" value="1"/>
</dbReference>
<dbReference type="PIRSF" id="PIRSF003073">
    <property type="entry name" value="DNAC_TnpB_IstB"/>
    <property type="match status" value="1"/>
</dbReference>
<dbReference type="InterPro" id="IPR003593">
    <property type="entry name" value="AAA+_ATPase"/>
</dbReference>
<feature type="domain" description="AAA+ ATPase" evidence="1">
    <location>
        <begin position="109"/>
        <end position="240"/>
    </location>
</feature>
<proteinExistence type="predicted"/>
<dbReference type="SUPFAM" id="SSF52540">
    <property type="entry name" value="P-loop containing nucleoside triphosphate hydrolases"/>
    <property type="match status" value="1"/>
</dbReference>
<dbReference type="Proteomes" id="UP001139068">
    <property type="component" value="Unassembled WGS sequence"/>
</dbReference>
<keyword evidence="3" id="KW-1185">Reference proteome</keyword>
<dbReference type="Gene3D" id="3.40.50.300">
    <property type="entry name" value="P-loop containing nucleotide triphosphate hydrolases"/>
    <property type="match status" value="1"/>
</dbReference>
<evidence type="ECO:0000313" key="2">
    <source>
        <dbReference type="EMBL" id="MCI4675010.1"/>
    </source>
</evidence>
<dbReference type="GO" id="GO:0005524">
    <property type="term" value="F:ATP binding"/>
    <property type="evidence" value="ECO:0007669"/>
    <property type="project" value="UniProtKB-KW"/>
</dbReference>
<dbReference type="PANTHER" id="PTHR30050:SF4">
    <property type="entry name" value="ATP-BINDING PROTEIN RV3427C IN INSERTION SEQUENCE-RELATED"/>
    <property type="match status" value="1"/>
</dbReference>
<reference evidence="2" key="1">
    <citation type="journal article" date="2022" name="ISME J.">
        <title>Identification of active gaseous-alkane degraders at natural gas seeps.</title>
        <authorList>
            <person name="Farhan Ul Haque M."/>
            <person name="Hernandez M."/>
            <person name="Crombie A.T."/>
            <person name="Murrell J.C."/>
        </authorList>
    </citation>
    <scope>NUCLEOTIDE SEQUENCE</scope>
    <source>
        <strain evidence="2">ANDR5</strain>
    </source>
</reference>
<protein>
    <submittedName>
        <fullName evidence="2">ATP-binding protein</fullName>
    </submittedName>
</protein>
<name>A0ABS9YUT8_9MYCO</name>
<gene>
    <name evidence="2" type="ORF">K9U37_08925</name>
</gene>
<keyword evidence="2" id="KW-0067">ATP-binding</keyword>
<organism evidence="2 3">
    <name type="scientific">Candidatus Mycolicibacterium alkanivorans</name>
    <dbReference type="NCBI Taxonomy" id="2954114"/>
    <lineage>
        <taxon>Bacteria</taxon>
        <taxon>Bacillati</taxon>
        <taxon>Actinomycetota</taxon>
        <taxon>Actinomycetes</taxon>
        <taxon>Mycobacteriales</taxon>
        <taxon>Mycobacteriaceae</taxon>
        <taxon>Mycolicibacterium</taxon>
    </lineage>
</organism>
<dbReference type="CDD" id="cd00009">
    <property type="entry name" value="AAA"/>
    <property type="match status" value="1"/>
</dbReference>
<comment type="caution">
    <text evidence="2">The sequence shown here is derived from an EMBL/GenBank/DDBJ whole genome shotgun (WGS) entry which is preliminary data.</text>
</comment>
<dbReference type="PANTHER" id="PTHR30050">
    <property type="entry name" value="CHROMOSOMAL REPLICATION INITIATOR PROTEIN DNAA"/>
    <property type="match status" value="1"/>
</dbReference>
<dbReference type="InterPro" id="IPR028350">
    <property type="entry name" value="DNAC/IstB-like"/>
</dbReference>
<evidence type="ECO:0000259" key="1">
    <source>
        <dbReference type="SMART" id="SM00382"/>
    </source>
</evidence>
<dbReference type="RefSeq" id="WP_243071375.1">
    <property type="nucleotide sequence ID" value="NZ_JAIVFL010000001.1"/>
</dbReference>
<dbReference type="SMART" id="SM00382">
    <property type="entry name" value="AAA"/>
    <property type="match status" value="1"/>
</dbReference>
<keyword evidence="2" id="KW-0547">Nucleotide-binding</keyword>